<dbReference type="Pfam" id="PF05193">
    <property type="entry name" value="Peptidase_M16_C"/>
    <property type="match status" value="1"/>
</dbReference>
<dbReference type="EMBL" id="DTLI01000095">
    <property type="protein sequence ID" value="HHS51952.1"/>
    <property type="molecule type" value="Genomic_DNA"/>
</dbReference>
<comment type="caution">
    <text evidence="5">The sequence shown here is derived from an EMBL/GenBank/DDBJ whole genome shotgun (WGS) entry which is preliminary data.</text>
</comment>
<comment type="similarity">
    <text evidence="1 2">Belongs to the peptidase M16 family.</text>
</comment>
<dbReference type="GO" id="GO:0046872">
    <property type="term" value="F:metal ion binding"/>
    <property type="evidence" value="ECO:0007669"/>
    <property type="project" value="InterPro"/>
</dbReference>
<accession>A0A7C6A8T9</accession>
<name>A0A7C6A8T9_UNCW3</name>
<reference evidence="5" key="1">
    <citation type="journal article" date="2020" name="mSystems">
        <title>Genome- and Community-Level Interaction Insights into Carbon Utilization and Element Cycling Functions of Hydrothermarchaeota in Hydrothermal Sediment.</title>
        <authorList>
            <person name="Zhou Z."/>
            <person name="Liu Y."/>
            <person name="Xu W."/>
            <person name="Pan J."/>
            <person name="Luo Z.H."/>
            <person name="Li M."/>
        </authorList>
    </citation>
    <scope>NUCLEOTIDE SEQUENCE [LARGE SCALE GENOMIC DNA]</scope>
    <source>
        <strain evidence="5">SpSt-876</strain>
    </source>
</reference>
<evidence type="ECO:0000259" key="3">
    <source>
        <dbReference type="Pfam" id="PF00675"/>
    </source>
</evidence>
<dbReference type="InterPro" id="IPR001431">
    <property type="entry name" value="Pept_M16_Zn_BS"/>
</dbReference>
<evidence type="ECO:0000259" key="4">
    <source>
        <dbReference type="Pfam" id="PF05193"/>
    </source>
</evidence>
<dbReference type="GO" id="GO:0006508">
    <property type="term" value="P:proteolysis"/>
    <property type="evidence" value="ECO:0007669"/>
    <property type="project" value="InterPro"/>
</dbReference>
<dbReference type="InterPro" id="IPR007863">
    <property type="entry name" value="Peptidase_M16_C"/>
</dbReference>
<protein>
    <submittedName>
        <fullName evidence="5">Insulinase family protein</fullName>
    </submittedName>
</protein>
<dbReference type="PROSITE" id="PS00143">
    <property type="entry name" value="INSULINASE"/>
    <property type="match status" value="1"/>
</dbReference>
<dbReference type="InterPro" id="IPR011765">
    <property type="entry name" value="Pept_M16_N"/>
</dbReference>
<feature type="domain" description="Peptidase M16 C-terminal" evidence="4">
    <location>
        <begin position="174"/>
        <end position="346"/>
    </location>
</feature>
<evidence type="ECO:0000256" key="2">
    <source>
        <dbReference type="RuleBase" id="RU004447"/>
    </source>
</evidence>
<dbReference type="PANTHER" id="PTHR11851">
    <property type="entry name" value="METALLOPROTEASE"/>
    <property type="match status" value="1"/>
</dbReference>
<proteinExistence type="inferred from homology"/>
<gene>
    <name evidence="5" type="ORF">ENW73_03660</name>
</gene>
<dbReference type="SUPFAM" id="SSF63411">
    <property type="entry name" value="LuxS/MPP-like metallohydrolase"/>
    <property type="match status" value="2"/>
</dbReference>
<feature type="domain" description="Peptidase M16 N-terminal" evidence="3">
    <location>
        <begin position="20"/>
        <end position="167"/>
    </location>
</feature>
<organism evidence="5">
    <name type="scientific">candidate division WOR-3 bacterium</name>
    <dbReference type="NCBI Taxonomy" id="2052148"/>
    <lineage>
        <taxon>Bacteria</taxon>
        <taxon>Bacteria division WOR-3</taxon>
    </lineage>
</organism>
<dbReference type="PANTHER" id="PTHR11851:SF49">
    <property type="entry name" value="MITOCHONDRIAL-PROCESSING PEPTIDASE SUBUNIT ALPHA"/>
    <property type="match status" value="1"/>
</dbReference>
<dbReference type="GO" id="GO:0004222">
    <property type="term" value="F:metalloendopeptidase activity"/>
    <property type="evidence" value="ECO:0007669"/>
    <property type="project" value="InterPro"/>
</dbReference>
<evidence type="ECO:0000256" key="1">
    <source>
        <dbReference type="ARBA" id="ARBA00007261"/>
    </source>
</evidence>
<dbReference type="Pfam" id="PF00675">
    <property type="entry name" value="Peptidase_M16"/>
    <property type="match status" value="1"/>
</dbReference>
<dbReference type="AlphaFoldDB" id="A0A7C6A8T9"/>
<dbReference type="InterPro" id="IPR050361">
    <property type="entry name" value="MPP/UQCRC_Complex"/>
</dbReference>
<sequence length="424" mass="47902">MKTEKEKELIKKTVLPSGVRVITENLPYLHSVAFGIFFNHGARDESPQEQGIAHLLEHMFFKGTTKRSAKEISIFAESKGTIIDGFTSKESTGIYARFLAENFSPIAELACEIVSSPALAENELTKEKMVIAEEIKSNQEDPEDQMLNLLFRALYEPHPMGNSVTGTIETLMTFKRETLYNYYKTNYSKTNAIVVGVGEISHEELCAKIEKELVLNSSPSFNSRNKPEAKTPTYQIENRKELTQVYVAMAKPVFSFQDERRYALSVLNTALGGGVSSRLFQRLREEEGLVYTIASFVDLFFDSGVLGIYFITDYKKFSQGVTACLDEISKLRKERFTKEEFATALNLTKSSILLGLENPSSRMMRLAKNEILLNRIITIEETLAAYNRLTVDAVNELLPLVLPDNCFFMSCVGPLQEKDLEPFF</sequence>
<dbReference type="InterPro" id="IPR011249">
    <property type="entry name" value="Metalloenz_LuxS/M16"/>
</dbReference>
<dbReference type="Gene3D" id="3.30.830.10">
    <property type="entry name" value="Metalloenzyme, LuxS/M16 peptidase-like"/>
    <property type="match status" value="2"/>
</dbReference>
<evidence type="ECO:0000313" key="5">
    <source>
        <dbReference type="EMBL" id="HHS51952.1"/>
    </source>
</evidence>